<evidence type="ECO:0000256" key="1">
    <source>
        <dbReference type="ARBA" id="ARBA00004141"/>
    </source>
</evidence>
<feature type="transmembrane region" description="Helical" evidence="6">
    <location>
        <begin position="80"/>
        <end position="99"/>
    </location>
</feature>
<evidence type="ECO:0000259" key="7">
    <source>
        <dbReference type="Pfam" id="PF20684"/>
    </source>
</evidence>
<evidence type="ECO:0000256" key="2">
    <source>
        <dbReference type="ARBA" id="ARBA00022692"/>
    </source>
</evidence>
<reference evidence="8" key="1">
    <citation type="journal article" date="2023" name="Mol. Phylogenet. Evol.">
        <title>Genome-scale phylogeny and comparative genomics of the fungal order Sordariales.</title>
        <authorList>
            <person name="Hensen N."/>
            <person name="Bonometti L."/>
            <person name="Westerberg I."/>
            <person name="Brannstrom I.O."/>
            <person name="Guillou S."/>
            <person name="Cros-Aarteil S."/>
            <person name="Calhoun S."/>
            <person name="Haridas S."/>
            <person name="Kuo A."/>
            <person name="Mondo S."/>
            <person name="Pangilinan J."/>
            <person name="Riley R."/>
            <person name="LaButti K."/>
            <person name="Andreopoulos B."/>
            <person name="Lipzen A."/>
            <person name="Chen C."/>
            <person name="Yan M."/>
            <person name="Daum C."/>
            <person name="Ng V."/>
            <person name="Clum A."/>
            <person name="Steindorff A."/>
            <person name="Ohm R.A."/>
            <person name="Martin F."/>
            <person name="Silar P."/>
            <person name="Natvig D.O."/>
            <person name="Lalanne C."/>
            <person name="Gautier V."/>
            <person name="Ament-Velasquez S.L."/>
            <person name="Kruys A."/>
            <person name="Hutchinson M.I."/>
            <person name="Powell A.J."/>
            <person name="Barry K."/>
            <person name="Miller A.N."/>
            <person name="Grigoriev I.V."/>
            <person name="Debuchy R."/>
            <person name="Gladieux P."/>
            <person name="Hiltunen Thoren M."/>
            <person name="Johannesson H."/>
        </authorList>
    </citation>
    <scope>NUCLEOTIDE SEQUENCE</scope>
    <source>
        <strain evidence="8">CBS 538.74</strain>
    </source>
</reference>
<proteinExistence type="inferred from homology"/>
<keyword evidence="3 6" id="KW-1133">Transmembrane helix</keyword>
<protein>
    <recommendedName>
        <fullName evidence="7">Rhodopsin domain-containing protein</fullName>
    </recommendedName>
</protein>
<name>A0AAN6ZT76_9PEZI</name>
<dbReference type="EMBL" id="MU857168">
    <property type="protein sequence ID" value="KAK4149363.1"/>
    <property type="molecule type" value="Genomic_DNA"/>
</dbReference>
<evidence type="ECO:0000313" key="8">
    <source>
        <dbReference type="EMBL" id="KAK4149363.1"/>
    </source>
</evidence>
<evidence type="ECO:0000256" key="6">
    <source>
        <dbReference type="SAM" id="Phobius"/>
    </source>
</evidence>
<dbReference type="InterPro" id="IPR049326">
    <property type="entry name" value="Rhodopsin_dom_fungi"/>
</dbReference>
<feature type="transmembrane region" description="Helical" evidence="6">
    <location>
        <begin position="6"/>
        <end position="27"/>
    </location>
</feature>
<evidence type="ECO:0000256" key="3">
    <source>
        <dbReference type="ARBA" id="ARBA00022989"/>
    </source>
</evidence>
<feature type="transmembrane region" description="Helical" evidence="6">
    <location>
        <begin position="205"/>
        <end position="227"/>
    </location>
</feature>
<dbReference type="PANTHER" id="PTHR33048:SF42">
    <property type="entry name" value="INTEGRAL MEMBRANE PROTEIN"/>
    <property type="match status" value="1"/>
</dbReference>
<comment type="similarity">
    <text evidence="5">Belongs to the SAT4 family.</text>
</comment>
<dbReference type="AlphaFoldDB" id="A0AAN6ZT76"/>
<feature type="transmembrane region" description="Helical" evidence="6">
    <location>
        <begin position="119"/>
        <end position="140"/>
    </location>
</feature>
<gene>
    <name evidence="8" type="ORF">C8A00DRAFT_47010</name>
</gene>
<comment type="subcellular location">
    <subcellularLocation>
        <location evidence="1">Membrane</location>
        <topology evidence="1">Multi-pass membrane protein</topology>
    </subcellularLocation>
</comment>
<evidence type="ECO:0000256" key="4">
    <source>
        <dbReference type="ARBA" id="ARBA00023136"/>
    </source>
</evidence>
<keyword evidence="4 6" id="KW-0472">Membrane</keyword>
<organism evidence="8 9">
    <name type="scientific">Chaetomidium leptoderma</name>
    <dbReference type="NCBI Taxonomy" id="669021"/>
    <lineage>
        <taxon>Eukaryota</taxon>
        <taxon>Fungi</taxon>
        <taxon>Dikarya</taxon>
        <taxon>Ascomycota</taxon>
        <taxon>Pezizomycotina</taxon>
        <taxon>Sordariomycetes</taxon>
        <taxon>Sordariomycetidae</taxon>
        <taxon>Sordariales</taxon>
        <taxon>Chaetomiaceae</taxon>
        <taxon>Chaetomidium</taxon>
    </lineage>
</organism>
<feature type="transmembrane region" description="Helical" evidence="6">
    <location>
        <begin position="171"/>
        <end position="193"/>
    </location>
</feature>
<dbReference type="Pfam" id="PF20684">
    <property type="entry name" value="Fung_rhodopsin"/>
    <property type="match status" value="1"/>
</dbReference>
<sequence>MDNDDRGAIILAATWTLTSLSGLFLAVRIFCKLRTKRRLWWDDHVLVVSWLMLLVSIVLVTMSVQKGLGKHVYSVPPENMSSIGFMGNLTGTFSILAAVWSKTSFALTLLRLMSGRMRIVLWTIIATINIFMGLNAVFLWTRCSPASKTWNPFVPGTGTCWEPHVYPAYGMFAAGYSGVMDFVLALLPWKVIWKLQMKRKEKVGVALAMSMGILKLIRCSAGGTAIVKTAVIPTLASSDFTYVSAPLIVWSAAESAVTIMAASIPVLRTLFRDLQTISKRHYGSSRRFTQTGSTNTDVVEITCAPGCVEMTPTSGGNSSRLRDSCGQILQKTEFAVTVEYRGGHGGDQ</sequence>
<reference evidence="8" key="2">
    <citation type="submission" date="2023-05" db="EMBL/GenBank/DDBJ databases">
        <authorList>
            <consortium name="Lawrence Berkeley National Laboratory"/>
            <person name="Steindorff A."/>
            <person name="Hensen N."/>
            <person name="Bonometti L."/>
            <person name="Westerberg I."/>
            <person name="Brannstrom I.O."/>
            <person name="Guillou S."/>
            <person name="Cros-Aarteil S."/>
            <person name="Calhoun S."/>
            <person name="Haridas S."/>
            <person name="Kuo A."/>
            <person name="Mondo S."/>
            <person name="Pangilinan J."/>
            <person name="Riley R."/>
            <person name="Labutti K."/>
            <person name="Andreopoulos B."/>
            <person name="Lipzen A."/>
            <person name="Chen C."/>
            <person name="Yanf M."/>
            <person name="Daum C."/>
            <person name="Ng V."/>
            <person name="Clum A."/>
            <person name="Ohm R."/>
            <person name="Martin F."/>
            <person name="Silar P."/>
            <person name="Natvig D."/>
            <person name="Lalanne C."/>
            <person name="Gautier V."/>
            <person name="Ament-Velasquez S.L."/>
            <person name="Kruys A."/>
            <person name="Hutchinson M.I."/>
            <person name="Powell A.J."/>
            <person name="Barry K."/>
            <person name="Miller A.N."/>
            <person name="Grigoriev I.V."/>
            <person name="Debuchy R."/>
            <person name="Gladieux P."/>
            <person name="Thoren M.H."/>
            <person name="Johannesson H."/>
        </authorList>
    </citation>
    <scope>NUCLEOTIDE SEQUENCE</scope>
    <source>
        <strain evidence="8">CBS 538.74</strain>
    </source>
</reference>
<feature type="transmembrane region" description="Helical" evidence="6">
    <location>
        <begin position="247"/>
        <end position="271"/>
    </location>
</feature>
<comment type="caution">
    <text evidence="8">The sequence shown here is derived from an EMBL/GenBank/DDBJ whole genome shotgun (WGS) entry which is preliminary data.</text>
</comment>
<keyword evidence="2 6" id="KW-0812">Transmembrane</keyword>
<feature type="domain" description="Rhodopsin" evidence="7">
    <location>
        <begin position="27"/>
        <end position="272"/>
    </location>
</feature>
<evidence type="ECO:0000313" key="9">
    <source>
        <dbReference type="Proteomes" id="UP001302745"/>
    </source>
</evidence>
<accession>A0AAN6ZT76</accession>
<dbReference type="PANTHER" id="PTHR33048">
    <property type="entry name" value="PTH11-LIKE INTEGRAL MEMBRANE PROTEIN (AFU_ORTHOLOGUE AFUA_5G11245)"/>
    <property type="match status" value="1"/>
</dbReference>
<dbReference type="Proteomes" id="UP001302745">
    <property type="component" value="Unassembled WGS sequence"/>
</dbReference>
<dbReference type="InterPro" id="IPR052337">
    <property type="entry name" value="SAT4-like"/>
</dbReference>
<keyword evidence="9" id="KW-1185">Reference proteome</keyword>
<evidence type="ECO:0000256" key="5">
    <source>
        <dbReference type="ARBA" id="ARBA00038359"/>
    </source>
</evidence>
<dbReference type="GO" id="GO:0016020">
    <property type="term" value="C:membrane"/>
    <property type="evidence" value="ECO:0007669"/>
    <property type="project" value="UniProtKB-SubCell"/>
</dbReference>
<feature type="transmembrane region" description="Helical" evidence="6">
    <location>
        <begin position="39"/>
        <end position="60"/>
    </location>
</feature>